<dbReference type="NCBIfam" id="TIGR01444">
    <property type="entry name" value="fkbM_fam"/>
    <property type="match status" value="1"/>
</dbReference>
<gene>
    <name evidence="2" type="ORF">ACFSRY_17435</name>
</gene>
<evidence type="ECO:0000313" key="2">
    <source>
        <dbReference type="EMBL" id="MFD2515661.1"/>
    </source>
</evidence>
<sequence>MKTIVKKILPHNSFVLSFYRKLYWRYVSYKRGHPVAWNFDILKTYARIKNHVNFLQIGSNNGISGDPICDLIKERGWQGVLVEPVPFLYEELKHNYREFHDQLSFENSAIAHVNGRQKFYRIKEVPGLPQWYSQLGSFNKDVIVGHKSYIPDFDNLFIEDYVNTITFNDLLAKYSIKSLNLIHIDTEGFDYEIAQMIPFSSLDVDLVMFEHKHLSSSDYAGITKLLRDKGYKVGKNDSVDTIAVKKKILRALQLT</sequence>
<accession>A0ABW5IRF1</accession>
<dbReference type="PANTHER" id="PTHR34009">
    <property type="entry name" value="PROTEIN STAR"/>
    <property type="match status" value="1"/>
</dbReference>
<dbReference type="Gene3D" id="3.40.50.150">
    <property type="entry name" value="Vaccinia Virus protein VP39"/>
    <property type="match status" value="1"/>
</dbReference>
<dbReference type="PANTHER" id="PTHR34009:SF2">
    <property type="entry name" value="PROTEIN STAR"/>
    <property type="match status" value="1"/>
</dbReference>
<protein>
    <submittedName>
        <fullName evidence="2">FkbM family methyltransferase</fullName>
    </submittedName>
</protein>
<dbReference type="Proteomes" id="UP001597544">
    <property type="component" value="Unassembled WGS sequence"/>
</dbReference>
<dbReference type="InterPro" id="IPR029063">
    <property type="entry name" value="SAM-dependent_MTases_sf"/>
</dbReference>
<keyword evidence="2" id="KW-0808">Transferase</keyword>
<dbReference type="SUPFAM" id="SSF53335">
    <property type="entry name" value="S-adenosyl-L-methionine-dependent methyltransferases"/>
    <property type="match status" value="1"/>
</dbReference>
<dbReference type="InterPro" id="IPR006342">
    <property type="entry name" value="FkbM_mtfrase"/>
</dbReference>
<keyword evidence="2" id="KW-0489">Methyltransferase</keyword>
<keyword evidence="3" id="KW-1185">Reference proteome</keyword>
<name>A0ABW5IRF1_9BACT</name>
<dbReference type="Pfam" id="PF05050">
    <property type="entry name" value="Methyltransf_21"/>
    <property type="match status" value="1"/>
</dbReference>
<evidence type="ECO:0000259" key="1">
    <source>
        <dbReference type="Pfam" id="PF05050"/>
    </source>
</evidence>
<dbReference type="GO" id="GO:0032259">
    <property type="term" value="P:methylation"/>
    <property type="evidence" value="ECO:0007669"/>
    <property type="project" value="UniProtKB-KW"/>
</dbReference>
<evidence type="ECO:0000313" key="3">
    <source>
        <dbReference type="Proteomes" id="UP001597544"/>
    </source>
</evidence>
<dbReference type="RefSeq" id="WP_377510840.1">
    <property type="nucleotide sequence ID" value="NZ_JBHULU010000021.1"/>
</dbReference>
<dbReference type="InterPro" id="IPR053202">
    <property type="entry name" value="EGF_Rcpt_Signaling_Reg"/>
</dbReference>
<feature type="domain" description="Methyltransferase FkbM" evidence="1">
    <location>
        <begin position="56"/>
        <end position="233"/>
    </location>
</feature>
<organism evidence="2 3">
    <name type="scientific">Pontibacter locisalis</name>
    <dbReference type="NCBI Taxonomy" id="1719035"/>
    <lineage>
        <taxon>Bacteria</taxon>
        <taxon>Pseudomonadati</taxon>
        <taxon>Bacteroidota</taxon>
        <taxon>Cytophagia</taxon>
        <taxon>Cytophagales</taxon>
        <taxon>Hymenobacteraceae</taxon>
        <taxon>Pontibacter</taxon>
    </lineage>
</organism>
<proteinExistence type="predicted"/>
<dbReference type="EMBL" id="JBHULU010000021">
    <property type="protein sequence ID" value="MFD2515661.1"/>
    <property type="molecule type" value="Genomic_DNA"/>
</dbReference>
<dbReference type="GO" id="GO:0008168">
    <property type="term" value="F:methyltransferase activity"/>
    <property type="evidence" value="ECO:0007669"/>
    <property type="project" value="UniProtKB-KW"/>
</dbReference>
<comment type="caution">
    <text evidence="2">The sequence shown here is derived from an EMBL/GenBank/DDBJ whole genome shotgun (WGS) entry which is preliminary data.</text>
</comment>
<reference evidence="3" key="1">
    <citation type="journal article" date="2019" name="Int. J. Syst. Evol. Microbiol.">
        <title>The Global Catalogue of Microorganisms (GCM) 10K type strain sequencing project: providing services to taxonomists for standard genome sequencing and annotation.</title>
        <authorList>
            <consortium name="The Broad Institute Genomics Platform"/>
            <consortium name="The Broad Institute Genome Sequencing Center for Infectious Disease"/>
            <person name="Wu L."/>
            <person name="Ma J."/>
        </authorList>
    </citation>
    <scope>NUCLEOTIDE SEQUENCE [LARGE SCALE GENOMIC DNA]</scope>
    <source>
        <strain evidence="3">KCTC 42498</strain>
    </source>
</reference>